<dbReference type="AlphaFoldDB" id="A0A6G1EB33"/>
<protein>
    <submittedName>
        <fullName evidence="2">Uncharacterized protein</fullName>
    </submittedName>
</protein>
<proteinExistence type="predicted"/>
<organism evidence="2 3">
    <name type="scientific">Oryza meyeriana var. granulata</name>
    <dbReference type="NCBI Taxonomy" id="110450"/>
    <lineage>
        <taxon>Eukaryota</taxon>
        <taxon>Viridiplantae</taxon>
        <taxon>Streptophyta</taxon>
        <taxon>Embryophyta</taxon>
        <taxon>Tracheophyta</taxon>
        <taxon>Spermatophyta</taxon>
        <taxon>Magnoliopsida</taxon>
        <taxon>Liliopsida</taxon>
        <taxon>Poales</taxon>
        <taxon>Poaceae</taxon>
        <taxon>BOP clade</taxon>
        <taxon>Oryzoideae</taxon>
        <taxon>Oryzeae</taxon>
        <taxon>Oryzinae</taxon>
        <taxon>Oryza</taxon>
        <taxon>Oryza meyeriana</taxon>
    </lineage>
</organism>
<reference evidence="2 3" key="1">
    <citation type="submission" date="2019-11" db="EMBL/GenBank/DDBJ databases">
        <title>Whole genome sequence of Oryza granulata.</title>
        <authorList>
            <person name="Li W."/>
        </authorList>
    </citation>
    <scope>NUCLEOTIDE SEQUENCE [LARGE SCALE GENOMIC DNA]</scope>
    <source>
        <strain evidence="3">cv. Menghai</strain>
        <tissue evidence="2">Leaf</tissue>
    </source>
</reference>
<sequence length="71" mass="7444">MAARSGTRRSSGSDGSTSQGAWRHLPGSTTASAQQTRPGEVGDRRSRDTSCVIVFPGLMRLSTIDGGMGYL</sequence>
<dbReference type="Proteomes" id="UP000479710">
    <property type="component" value="Unassembled WGS sequence"/>
</dbReference>
<evidence type="ECO:0000313" key="2">
    <source>
        <dbReference type="EMBL" id="KAF0921796.1"/>
    </source>
</evidence>
<evidence type="ECO:0000256" key="1">
    <source>
        <dbReference type="SAM" id="MobiDB-lite"/>
    </source>
</evidence>
<evidence type="ECO:0000313" key="3">
    <source>
        <dbReference type="Proteomes" id="UP000479710"/>
    </source>
</evidence>
<feature type="compositionally biased region" description="Polar residues" evidence="1">
    <location>
        <begin position="27"/>
        <end position="37"/>
    </location>
</feature>
<name>A0A6G1EB33_9ORYZ</name>
<dbReference type="EMBL" id="SPHZ02000004">
    <property type="protein sequence ID" value="KAF0921796.1"/>
    <property type="molecule type" value="Genomic_DNA"/>
</dbReference>
<feature type="region of interest" description="Disordered" evidence="1">
    <location>
        <begin position="1"/>
        <end position="49"/>
    </location>
</feature>
<gene>
    <name evidence="2" type="ORF">E2562_020090</name>
</gene>
<comment type="caution">
    <text evidence="2">The sequence shown here is derived from an EMBL/GenBank/DDBJ whole genome shotgun (WGS) entry which is preliminary data.</text>
</comment>
<keyword evidence="3" id="KW-1185">Reference proteome</keyword>
<feature type="compositionally biased region" description="Low complexity" evidence="1">
    <location>
        <begin position="1"/>
        <end position="18"/>
    </location>
</feature>
<accession>A0A6G1EB33</accession>